<dbReference type="EMBL" id="LSGP01000013">
    <property type="protein sequence ID" value="KYZ77319.1"/>
    <property type="molecule type" value="Genomic_DNA"/>
</dbReference>
<dbReference type="PROSITE" id="PS51721">
    <property type="entry name" value="G_CP"/>
    <property type="match status" value="1"/>
</dbReference>
<dbReference type="GO" id="GO:0005737">
    <property type="term" value="C:cytoplasm"/>
    <property type="evidence" value="ECO:0007669"/>
    <property type="project" value="UniProtKB-SubCell"/>
</dbReference>
<comment type="subcellular location">
    <subcellularLocation>
        <location evidence="4">Cytoplasm</location>
    </subcellularLocation>
</comment>
<dbReference type="SUPFAM" id="SSF52540">
    <property type="entry name" value="P-loop containing nucleoside triphosphate hydrolases"/>
    <property type="match status" value="1"/>
</dbReference>
<comment type="function">
    <text evidence="4">Required for a late step of 50S ribosomal subunit assembly. Has GTPase activity.</text>
</comment>
<dbReference type="Gene3D" id="3.40.50.300">
    <property type="entry name" value="P-loop containing nucleotide triphosphate hydrolases"/>
    <property type="match status" value="1"/>
</dbReference>
<dbReference type="GO" id="GO:0005525">
    <property type="term" value="F:GTP binding"/>
    <property type="evidence" value="ECO:0007669"/>
    <property type="project" value="UniProtKB-KW"/>
</dbReference>
<gene>
    <name evidence="7" type="ORF">AXX12_04090</name>
</gene>
<evidence type="ECO:0000256" key="2">
    <source>
        <dbReference type="ARBA" id="ARBA00022741"/>
    </source>
</evidence>
<dbReference type="InterPro" id="IPR023179">
    <property type="entry name" value="GTP-bd_ortho_bundle_sf"/>
</dbReference>
<proteinExistence type="inferred from homology"/>
<comment type="similarity">
    <text evidence="4">Belongs to the TRAFAC class YlqF/YawG GTPase family. MTG1 subfamily.</text>
</comment>
<evidence type="ECO:0000256" key="3">
    <source>
        <dbReference type="ARBA" id="ARBA00023134"/>
    </source>
</evidence>
<evidence type="ECO:0000256" key="5">
    <source>
        <dbReference type="PIRSR" id="PIRSR006230-1"/>
    </source>
</evidence>
<evidence type="ECO:0000313" key="8">
    <source>
        <dbReference type="Proteomes" id="UP000076268"/>
    </source>
</evidence>
<keyword evidence="3 4" id="KW-0342">GTP-binding</keyword>
<feature type="binding site" evidence="5">
    <location>
        <position position="176"/>
    </location>
    <ligand>
        <name>GTP</name>
        <dbReference type="ChEBI" id="CHEBI:37565"/>
    </ligand>
</feature>
<dbReference type="FunFam" id="3.40.50.300:FF:000590">
    <property type="entry name" value="Ribosome biogenesis GTPase A"/>
    <property type="match status" value="1"/>
</dbReference>
<name>A0A154BTR3_ANASB</name>
<organism evidence="7 8">
    <name type="scientific">Anaerosporomusa subterranea</name>
    <dbReference type="NCBI Taxonomy" id="1794912"/>
    <lineage>
        <taxon>Bacteria</taxon>
        <taxon>Bacillati</taxon>
        <taxon>Bacillota</taxon>
        <taxon>Negativicutes</taxon>
        <taxon>Acetonemataceae</taxon>
        <taxon>Anaerosporomusa</taxon>
    </lineage>
</organism>
<dbReference type="InterPro" id="IPR019991">
    <property type="entry name" value="GTP-bd_ribosome_bgen"/>
</dbReference>
<sequence length="289" mass="31972">MQQHIHWFPGHMAKARRVIGEHLKLVDVVIELLDARIPVSSSNPMIEEITRNKPRIIALNKADLAEAEWTKRWTTYFATQGFSVVALEAVSGKGTKNLVSLVEQAAAPVIERLVAKGIRPRPVRAMILGIPNVGKSSLINRLLGTATVRTGDRPGVTRGQQWIKIGRNLELLDTPGVLWPKMEDQTVAFKLAITGAVPEEVYDREHVVDGLLTLMREHYGSMLTERYGLSVIAADNTELLSAVGRSRGCLRSGGLIDLEKARMILLNEFRSGKLGRVTLDQPEESTDSE</sequence>
<evidence type="ECO:0000256" key="1">
    <source>
        <dbReference type="ARBA" id="ARBA00014898"/>
    </source>
</evidence>
<comment type="caution">
    <text evidence="7">The sequence shown here is derived from an EMBL/GenBank/DDBJ whole genome shotgun (WGS) entry which is preliminary data.</text>
</comment>
<feature type="binding site" evidence="5">
    <location>
        <begin position="60"/>
        <end position="63"/>
    </location>
    <ligand>
        <name>GTP</name>
        <dbReference type="ChEBI" id="CHEBI:37565"/>
    </ligand>
</feature>
<dbReference type="PANTHER" id="PTHR45782">
    <property type="entry name" value="MITOCHONDRIAL RIBOSOME-ASSOCIATED GTPASE 1"/>
    <property type="match status" value="1"/>
</dbReference>
<keyword evidence="2 4" id="KW-0547">Nucleotide-binding</keyword>
<feature type="binding site" evidence="5">
    <location>
        <begin position="132"/>
        <end position="137"/>
    </location>
    <ligand>
        <name>GTP</name>
        <dbReference type="ChEBI" id="CHEBI:37565"/>
    </ligand>
</feature>
<dbReference type="Pfam" id="PF01926">
    <property type="entry name" value="MMR_HSR1"/>
    <property type="match status" value="1"/>
</dbReference>
<evidence type="ECO:0000259" key="6">
    <source>
        <dbReference type="PROSITE" id="PS51721"/>
    </source>
</evidence>
<dbReference type="PANTHER" id="PTHR45782:SF4">
    <property type="entry name" value="MITOCHONDRIAL RIBOSOME-ASSOCIATED GTPASE 1"/>
    <property type="match status" value="1"/>
</dbReference>
<feature type="domain" description="CP-type G" evidence="6">
    <location>
        <begin position="12"/>
        <end position="180"/>
    </location>
</feature>
<dbReference type="InterPro" id="IPR006073">
    <property type="entry name" value="GTP-bd"/>
</dbReference>
<protein>
    <recommendedName>
        <fullName evidence="1 4">Ribosome biogenesis GTPase A</fullName>
    </recommendedName>
</protein>
<keyword evidence="8" id="KW-1185">Reference proteome</keyword>
<dbReference type="CDD" id="cd01856">
    <property type="entry name" value="YlqF"/>
    <property type="match status" value="1"/>
</dbReference>
<accession>A0A154BTR3</accession>
<evidence type="ECO:0000313" key="7">
    <source>
        <dbReference type="EMBL" id="KYZ77319.1"/>
    </source>
</evidence>
<dbReference type="OrthoDB" id="9779790at2"/>
<dbReference type="InterPro" id="IPR016478">
    <property type="entry name" value="GTPase_MTG1"/>
</dbReference>
<dbReference type="InterPro" id="IPR030378">
    <property type="entry name" value="G_CP_dom"/>
</dbReference>
<dbReference type="AlphaFoldDB" id="A0A154BTR3"/>
<dbReference type="GO" id="GO:0006412">
    <property type="term" value="P:translation"/>
    <property type="evidence" value="ECO:0007669"/>
    <property type="project" value="TreeGrafter"/>
</dbReference>
<reference evidence="7 8" key="1">
    <citation type="submission" date="2016-02" db="EMBL/GenBank/DDBJ databases">
        <title>Anaerosporomusa subterraneum gen. nov., sp. nov., a spore-forming obligate anaerobe isolated from saprolite.</title>
        <authorList>
            <person name="Choi J.K."/>
            <person name="Shah M."/>
            <person name="Yee N."/>
        </authorList>
    </citation>
    <scope>NUCLEOTIDE SEQUENCE [LARGE SCALE GENOMIC DNA]</scope>
    <source>
        <strain evidence="7 8">RU4</strain>
    </source>
</reference>
<dbReference type="NCBIfam" id="TIGR03596">
    <property type="entry name" value="GTPase_YlqF"/>
    <property type="match status" value="1"/>
</dbReference>
<dbReference type="STRING" id="1794912.AXX12_04090"/>
<dbReference type="RefSeq" id="WP_066239435.1">
    <property type="nucleotide sequence ID" value="NZ_LSGP01000013.1"/>
</dbReference>
<dbReference type="PIRSF" id="PIRSF006230">
    <property type="entry name" value="MG442"/>
    <property type="match status" value="1"/>
</dbReference>
<dbReference type="Gene3D" id="1.10.1580.10">
    <property type="match status" value="1"/>
</dbReference>
<dbReference type="InterPro" id="IPR027417">
    <property type="entry name" value="P-loop_NTPase"/>
</dbReference>
<dbReference type="GO" id="GO:0003924">
    <property type="term" value="F:GTPase activity"/>
    <property type="evidence" value="ECO:0007669"/>
    <property type="project" value="TreeGrafter"/>
</dbReference>
<evidence type="ECO:0000256" key="4">
    <source>
        <dbReference type="PIRNR" id="PIRNR006230"/>
    </source>
</evidence>
<dbReference type="Proteomes" id="UP000076268">
    <property type="component" value="Unassembled WGS sequence"/>
</dbReference>
<keyword evidence="4" id="KW-0963">Cytoplasm</keyword>